<evidence type="ECO:0000313" key="9">
    <source>
        <dbReference type="EMBL" id="MBR0551200.1"/>
    </source>
</evidence>
<dbReference type="Pfam" id="PF00072">
    <property type="entry name" value="Response_reg"/>
    <property type="match status" value="1"/>
</dbReference>
<dbReference type="Proteomes" id="UP000676996">
    <property type="component" value="Unassembled WGS sequence"/>
</dbReference>
<evidence type="ECO:0000313" key="10">
    <source>
        <dbReference type="Proteomes" id="UP000676996"/>
    </source>
</evidence>
<dbReference type="AlphaFoldDB" id="A0A8T4I9L3"/>
<dbReference type="PRINTS" id="PR01590">
    <property type="entry name" value="HTHFIS"/>
</dbReference>
<proteinExistence type="predicted"/>
<dbReference type="SUPFAM" id="SSF52540">
    <property type="entry name" value="P-loop containing nucleoside triphosphate hydrolases"/>
    <property type="match status" value="1"/>
</dbReference>
<dbReference type="SMART" id="SM00448">
    <property type="entry name" value="REC"/>
    <property type="match status" value="1"/>
</dbReference>
<dbReference type="InterPro" id="IPR011006">
    <property type="entry name" value="CheY-like_superfamily"/>
</dbReference>
<dbReference type="SUPFAM" id="SSF46689">
    <property type="entry name" value="Homeodomain-like"/>
    <property type="match status" value="1"/>
</dbReference>
<dbReference type="EMBL" id="JAGRQC010000001">
    <property type="protein sequence ID" value="MBR0551200.1"/>
    <property type="molecule type" value="Genomic_DNA"/>
</dbReference>
<dbReference type="InterPro" id="IPR002197">
    <property type="entry name" value="HTH_Fis"/>
</dbReference>
<dbReference type="InterPro" id="IPR002078">
    <property type="entry name" value="Sigma_54_int"/>
</dbReference>
<dbReference type="PANTHER" id="PTHR32071">
    <property type="entry name" value="TRANSCRIPTIONAL REGULATORY PROTEIN"/>
    <property type="match status" value="1"/>
</dbReference>
<keyword evidence="10" id="KW-1185">Reference proteome</keyword>
<dbReference type="GO" id="GO:0006355">
    <property type="term" value="P:regulation of DNA-templated transcription"/>
    <property type="evidence" value="ECO:0007669"/>
    <property type="project" value="InterPro"/>
</dbReference>
<dbReference type="GO" id="GO:0000160">
    <property type="term" value="P:phosphorelay signal transduction system"/>
    <property type="evidence" value="ECO:0007669"/>
    <property type="project" value="UniProtKB-KW"/>
</dbReference>
<keyword evidence="1" id="KW-0547">Nucleotide-binding</keyword>
<evidence type="ECO:0000256" key="3">
    <source>
        <dbReference type="ARBA" id="ARBA00023012"/>
    </source>
</evidence>
<keyword evidence="5" id="KW-0804">Transcription</keyword>
<dbReference type="InterPro" id="IPR058031">
    <property type="entry name" value="AAA_lid_NorR"/>
</dbReference>
<dbReference type="PROSITE" id="PS50110">
    <property type="entry name" value="RESPONSE_REGULATORY"/>
    <property type="match status" value="1"/>
</dbReference>
<dbReference type="InterPro" id="IPR001789">
    <property type="entry name" value="Sig_transdc_resp-reg_receiver"/>
</dbReference>
<dbReference type="Pfam" id="PF02954">
    <property type="entry name" value="HTH_8"/>
    <property type="match status" value="1"/>
</dbReference>
<keyword evidence="4" id="KW-0805">Transcription regulation</keyword>
<protein>
    <submittedName>
        <fullName evidence="9">Sigma-54-dependent Fis family transcriptional regulator</fullName>
    </submittedName>
</protein>
<accession>A0A8T4I9L3</accession>
<gene>
    <name evidence="9" type="ORF">J7S20_01630</name>
</gene>
<organism evidence="9 10">
    <name type="scientific">Stakelama marina</name>
    <dbReference type="NCBI Taxonomy" id="2826939"/>
    <lineage>
        <taxon>Bacteria</taxon>
        <taxon>Pseudomonadati</taxon>
        <taxon>Pseudomonadota</taxon>
        <taxon>Alphaproteobacteria</taxon>
        <taxon>Sphingomonadales</taxon>
        <taxon>Sphingomonadaceae</taxon>
        <taxon>Stakelama</taxon>
    </lineage>
</organism>
<name>A0A8T4I9L3_9SPHN</name>
<keyword evidence="3" id="KW-0902">Two-component regulatory system</keyword>
<sequence>MVDDDPAVGRAMKIAFEIAGHRLDLATGPEEAYSRLAERRYDAILLDLNFGPNKTDGEEGLRCLRRIMADDPDACVLVITAHSGIRIAVTAMQLGASDFAIKPWRNANLIAKVGAAIERKAGSASAVVAAPMVAGRPVGLLGESQAMEHLRDLVRRVGSTVADVIITGRPGSGRSLTASAILAAARDSTGQPEIRIDLRDRSAWGRLDQPASALVLRHPDQLDPIAQEQLLERLPSTSRCIAIAGSIDPIGPALRRRIATIEIAVPTLDARGDDSVLLARHFARLASERFGKPVVRLSEAAEALVRTTHWPDEVRGLALAVERAVLLAEDQIIKASALAPSPVADPGESSGGDDGFDLGDAERTIIEAALRAHHHNVTQAAAALGLSRGALYRRIARYGL</sequence>
<reference evidence="9" key="1">
    <citation type="submission" date="2021-04" db="EMBL/GenBank/DDBJ databases">
        <title>Ouciella asimina sp. nov., isolated from the surface seawater in the hydrothermal field of Okinawa Trough.</title>
        <authorList>
            <person name="Shuang W."/>
        </authorList>
    </citation>
    <scope>NUCLEOTIDE SEQUENCE</scope>
    <source>
        <strain evidence="9">LXI357</strain>
    </source>
</reference>
<dbReference type="InterPro" id="IPR027417">
    <property type="entry name" value="P-loop_NTPase"/>
</dbReference>
<dbReference type="Gene3D" id="1.10.10.60">
    <property type="entry name" value="Homeodomain-like"/>
    <property type="match status" value="1"/>
</dbReference>
<dbReference type="Gene3D" id="3.40.50.300">
    <property type="entry name" value="P-loop containing nucleotide triphosphate hydrolases"/>
    <property type="match status" value="1"/>
</dbReference>
<dbReference type="GO" id="GO:0005524">
    <property type="term" value="F:ATP binding"/>
    <property type="evidence" value="ECO:0007669"/>
    <property type="project" value="UniProtKB-KW"/>
</dbReference>
<dbReference type="PANTHER" id="PTHR32071:SF57">
    <property type="entry name" value="C4-DICARBOXYLATE TRANSPORT TRANSCRIPTIONAL REGULATORY PROTEIN DCTD"/>
    <property type="match status" value="1"/>
</dbReference>
<evidence type="ECO:0000256" key="2">
    <source>
        <dbReference type="ARBA" id="ARBA00022840"/>
    </source>
</evidence>
<evidence type="ECO:0000259" key="7">
    <source>
        <dbReference type="PROSITE" id="PS50045"/>
    </source>
</evidence>
<evidence type="ECO:0000259" key="8">
    <source>
        <dbReference type="PROSITE" id="PS50110"/>
    </source>
</evidence>
<dbReference type="SUPFAM" id="SSF52172">
    <property type="entry name" value="CheY-like"/>
    <property type="match status" value="1"/>
</dbReference>
<dbReference type="PROSITE" id="PS50045">
    <property type="entry name" value="SIGMA54_INTERACT_4"/>
    <property type="match status" value="1"/>
</dbReference>
<evidence type="ECO:0000256" key="5">
    <source>
        <dbReference type="ARBA" id="ARBA00023163"/>
    </source>
</evidence>
<feature type="domain" description="Sigma-54 factor interaction" evidence="7">
    <location>
        <begin position="140"/>
        <end position="326"/>
    </location>
</feature>
<keyword evidence="2" id="KW-0067">ATP-binding</keyword>
<dbReference type="CDD" id="cd00156">
    <property type="entry name" value="REC"/>
    <property type="match status" value="1"/>
</dbReference>
<dbReference type="Gene3D" id="1.10.8.60">
    <property type="match status" value="1"/>
</dbReference>
<feature type="modified residue" description="4-aspartylphosphate" evidence="6">
    <location>
        <position position="47"/>
    </location>
</feature>
<dbReference type="Pfam" id="PF25601">
    <property type="entry name" value="AAA_lid_14"/>
    <property type="match status" value="1"/>
</dbReference>
<keyword evidence="6" id="KW-0597">Phosphoprotein</keyword>
<evidence type="ECO:0000256" key="6">
    <source>
        <dbReference type="PROSITE-ProRule" id="PRU00169"/>
    </source>
</evidence>
<evidence type="ECO:0000256" key="4">
    <source>
        <dbReference type="ARBA" id="ARBA00023015"/>
    </source>
</evidence>
<evidence type="ECO:0000256" key="1">
    <source>
        <dbReference type="ARBA" id="ARBA00022741"/>
    </source>
</evidence>
<feature type="domain" description="Response regulatory" evidence="8">
    <location>
        <begin position="1"/>
        <end position="117"/>
    </location>
</feature>
<dbReference type="Gene3D" id="3.40.50.2300">
    <property type="match status" value="1"/>
</dbReference>
<dbReference type="GO" id="GO:0043565">
    <property type="term" value="F:sequence-specific DNA binding"/>
    <property type="evidence" value="ECO:0007669"/>
    <property type="project" value="InterPro"/>
</dbReference>
<comment type="caution">
    <text evidence="9">The sequence shown here is derived from an EMBL/GenBank/DDBJ whole genome shotgun (WGS) entry which is preliminary data.</text>
</comment>
<dbReference type="InterPro" id="IPR009057">
    <property type="entry name" value="Homeodomain-like_sf"/>
</dbReference>